<comment type="similarity">
    <text evidence="2">In the C-terminal section; belongs to the transpeptidase family.</text>
</comment>
<dbReference type="GO" id="GO:0006508">
    <property type="term" value="P:proteolysis"/>
    <property type="evidence" value="ECO:0007669"/>
    <property type="project" value="UniProtKB-KW"/>
</dbReference>
<evidence type="ECO:0000256" key="8">
    <source>
        <dbReference type="ARBA" id="ARBA00022801"/>
    </source>
</evidence>
<dbReference type="InterPro" id="IPR001460">
    <property type="entry name" value="PCN-bd_Tpept"/>
</dbReference>
<dbReference type="EMBL" id="JAHLFE010000178">
    <property type="protein sequence ID" value="MBU3844916.1"/>
    <property type="molecule type" value="Genomic_DNA"/>
</dbReference>
<comment type="catalytic activity">
    <reaction evidence="11">
        <text>[GlcNAc-(1-&gt;4)-Mur2Ac(oyl-L-Ala-gamma-D-Glu-L-Lys-D-Ala-D-Ala)](n)-di-trans,octa-cis-undecaprenyl diphosphate + beta-D-GlcNAc-(1-&gt;4)-Mur2Ac(oyl-L-Ala-gamma-D-Glu-L-Lys-D-Ala-D-Ala)-di-trans,octa-cis-undecaprenyl diphosphate = [GlcNAc-(1-&gt;4)-Mur2Ac(oyl-L-Ala-gamma-D-Glu-L-Lys-D-Ala-D-Ala)](n+1)-di-trans,octa-cis-undecaprenyl diphosphate + di-trans,octa-cis-undecaprenyl diphosphate + H(+)</text>
        <dbReference type="Rhea" id="RHEA:23708"/>
        <dbReference type="Rhea" id="RHEA-COMP:9602"/>
        <dbReference type="Rhea" id="RHEA-COMP:9603"/>
        <dbReference type="ChEBI" id="CHEBI:15378"/>
        <dbReference type="ChEBI" id="CHEBI:58405"/>
        <dbReference type="ChEBI" id="CHEBI:60033"/>
        <dbReference type="ChEBI" id="CHEBI:78435"/>
        <dbReference type="EC" id="2.4.99.28"/>
    </reaction>
</comment>
<feature type="compositionally biased region" description="Low complexity" evidence="12">
    <location>
        <begin position="25"/>
        <end position="37"/>
    </location>
</feature>
<keyword evidence="4" id="KW-0121">Carboxypeptidase</keyword>
<dbReference type="AlphaFoldDB" id="A0A948X1X3"/>
<dbReference type="PANTHER" id="PTHR32282:SF15">
    <property type="entry name" value="PENICILLIN-BINDING PROTEIN 1C"/>
    <property type="match status" value="1"/>
</dbReference>
<gene>
    <name evidence="17" type="ORF">H9847_08670</name>
</gene>
<organism evidence="17 18">
    <name type="scientific">Candidatus Anaerobiospirillum pullicola</name>
    <dbReference type="NCBI Taxonomy" id="2838451"/>
    <lineage>
        <taxon>Bacteria</taxon>
        <taxon>Pseudomonadati</taxon>
        <taxon>Pseudomonadota</taxon>
        <taxon>Gammaproteobacteria</taxon>
        <taxon>Aeromonadales</taxon>
        <taxon>Succinivibrionaceae</taxon>
        <taxon>Anaerobiospirillum</taxon>
    </lineage>
</organism>
<feature type="domain" description="Penicillin-binding C-terminal" evidence="16">
    <location>
        <begin position="844"/>
        <end position="914"/>
    </location>
</feature>
<evidence type="ECO:0000256" key="4">
    <source>
        <dbReference type="ARBA" id="ARBA00022645"/>
    </source>
</evidence>
<evidence type="ECO:0000259" key="16">
    <source>
        <dbReference type="Pfam" id="PF06832"/>
    </source>
</evidence>
<evidence type="ECO:0000256" key="11">
    <source>
        <dbReference type="ARBA" id="ARBA00049902"/>
    </source>
</evidence>
<dbReference type="Pfam" id="PF00912">
    <property type="entry name" value="Transgly"/>
    <property type="match status" value="1"/>
</dbReference>
<evidence type="ECO:0000256" key="5">
    <source>
        <dbReference type="ARBA" id="ARBA00022670"/>
    </source>
</evidence>
<evidence type="ECO:0000313" key="18">
    <source>
        <dbReference type="Proteomes" id="UP000733611"/>
    </source>
</evidence>
<comment type="similarity">
    <text evidence="3">In the N-terminal section; belongs to the glycosyltransferase 51 family.</text>
</comment>
<evidence type="ECO:0000256" key="2">
    <source>
        <dbReference type="ARBA" id="ARBA00007090"/>
    </source>
</evidence>
<feature type="domain" description="Penicillin-binding protein transpeptidase" evidence="14">
    <location>
        <begin position="446"/>
        <end position="628"/>
    </location>
</feature>
<feature type="domain" description="Glycosyl transferase family 51" evidence="15">
    <location>
        <begin position="157"/>
        <end position="319"/>
    </location>
</feature>
<evidence type="ECO:0000256" key="6">
    <source>
        <dbReference type="ARBA" id="ARBA00022676"/>
    </source>
</evidence>
<comment type="caution">
    <text evidence="17">The sequence shown here is derived from an EMBL/GenBank/DDBJ whole genome shotgun (WGS) entry which is preliminary data.</text>
</comment>
<reference evidence="17" key="1">
    <citation type="journal article" date="2021" name="PeerJ">
        <title>Extensive microbial diversity within the chicken gut microbiome revealed by metagenomics and culture.</title>
        <authorList>
            <person name="Gilroy R."/>
            <person name="Ravi A."/>
            <person name="Getino M."/>
            <person name="Pursley I."/>
            <person name="Horton D.L."/>
            <person name="Alikhan N.F."/>
            <person name="Baker D."/>
            <person name="Gharbi K."/>
            <person name="Hall N."/>
            <person name="Watson M."/>
            <person name="Adriaenssens E.M."/>
            <person name="Foster-Nyarko E."/>
            <person name="Jarju S."/>
            <person name="Secka A."/>
            <person name="Antonio M."/>
            <person name="Oren A."/>
            <person name="Chaudhuri R.R."/>
            <person name="La Ragione R."/>
            <person name="Hildebrand F."/>
            <person name="Pallen M.J."/>
        </authorList>
    </citation>
    <scope>NUCLEOTIDE SEQUENCE</scope>
    <source>
        <strain evidence="17">378</strain>
    </source>
</reference>
<evidence type="ECO:0000256" key="10">
    <source>
        <dbReference type="ARBA" id="ARBA00044770"/>
    </source>
</evidence>
<dbReference type="SUPFAM" id="SSF56601">
    <property type="entry name" value="beta-lactamase/transpeptidase-like"/>
    <property type="match status" value="1"/>
</dbReference>
<dbReference type="InterPro" id="IPR009647">
    <property type="entry name" value="PBP_C"/>
</dbReference>
<evidence type="ECO:0000313" key="17">
    <source>
        <dbReference type="EMBL" id="MBU3844916.1"/>
    </source>
</evidence>
<evidence type="ECO:0000256" key="13">
    <source>
        <dbReference type="SAM" id="Phobius"/>
    </source>
</evidence>
<evidence type="ECO:0000256" key="1">
    <source>
        <dbReference type="ARBA" id="ARBA00004752"/>
    </source>
</evidence>
<feature type="region of interest" description="Disordered" evidence="12">
    <location>
        <begin position="939"/>
        <end position="969"/>
    </location>
</feature>
<keyword evidence="8" id="KW-0378">Hydrolase</keyword>
<reference evidence="17" key="2">
    <citation type="submission" date="2021-04" db="EMBL/GenBank/DDBJ databases">
        <authorList>
            <person name="Gilroy R."/>
        </authorList>
    </citation>
    <scope>NUCLEOTIDE SEQUENCE</scope>
    <source>
        <strain evidence="17">378</strain>
    </source>
</reference>
<dbReference type="GO" id="GO:0008955">
    <property type="term" value="F:peptidoglycan glycosyltransferase activity"/>
    <property type="evidence" value="ECO:0007669"/>
    <property type="project" value="UniProtKB-EC"/>
</dbReference>
<dbReference type="Pfam" id="PF00905">
    <property type="entry name" value="Transpeptidase"/>
    <property type="match status" value="1"/>
</dbReference>
<dbReference type="GO" id="GO:0008658">
    <property type="term" value="F:penicillin binding"/>
    <property type="evidence" value="ECO:0007669"/>
    <property type="project" value="InterPro"/>
</dbReference>
<dbReference type="GO" id="GO:0004180">
    <property type="term" value="F:carboxypeptidase activity"/>
    <property type="evidence" value="ECO:0007669"/>
    <property type="project" value="UniProtKB-KW"/>
</dbReference>
<evidence type="ECO:0000259" key="15">
    <source>
        <dbReference type="Pfam" id="PF00912"/>
    </source>
</evidence>
<accession>A0A948X1X3</accession>
<keyword evidence="13" id="KW-0472">Membrane</keyword>
<dbReference type="InterPro" id="IPR023346">
    <property type="entry name" value="Lysozyme-like_dom_sf"/>
</dbReference>
<dbReference type="Gene3D" id="3.40.710.10">
    <property type="entry name" value="DD-peptidase/beta-lactamase superfamily"/>
    <property type="match status" value="1"/>
</dbReference>
<dbReference type="GO" id="GO:0030288">
    <property type="term" value="C:outer membrane-bounded periplasmic space"/>
    <property type="evidence" value="ECO:0007669"/>
    <property type="project" value="TreeGrafter"/>
</dbReference>
<evidence type="ECO:0000256" key="12">
    <source>
        <dbReference type="SAM" id="MobiDB-lite"/>
    </source>
</evidence>
<comment type="pathway">
    <text evidence="1">Cell wall biogenesis; peptidoglycan biosynthesis.</text>
</comment>
<keyword evidence="5" id="KW-0645">Protease</keyword>
<evidence type="ECO:0000256" key="9">
    <source>
        <dbReference type="ARBA" id="ARBA00023268"/>
    </source>
</evidence>
<dbReference type="PANTHER" id="PTHR32282">
    <property type="entry name" value="BINDING PROTEIN TRANSPEPTIDASE, PUTATIVE-RELATED"/>
    <property type="match status" value="1"/>
</dbReference>
<keyword evidence="6" id="KW-0328">Glycosyltransferase</keyword>
<feature type="region of interest" description="Disordered" evidence="12">
    <location>
        <begin position="1"/>
        <end position="37"/>
    </location>
</feature>
<keyword evidence="7" id="KW-0808">Transferase</keyword>
<keyword evidence="13" id="KW-1133">Transmembrane helix</keyword>
<dbReference type="EC" id="2.4.99.28" evidence="10"/>
<evidence type="ECO:0000259" key="14">
    <source>
        <dbReference type="Pfam" id="PF00905"/>
    </source>
</evidence>
<evidence type="ECO:0000256" key="7">
    <source>
        <dbReference type="ARBA" id="ARBA00022679"/>
    </source>
</evidence>
<evidence type="ECO:0000256" key="3">
    <source>
        <dbReference type="ARBA" id="ARBA00007739"/>
    </source>
</evidence>
<dbReference type="InterPro" id="IPR036950">
    <property type="entry name" value="PBP_transglycosylase"/>
</dbReference>
<dbReference type="InterPro" id="IPR050396">
    <property type="entry name" value="Glycosyltr_51/Transpeptidase"/>
</dbReference>
<protein>
    <recommendedName>
        <fullName evidence="10">peptidoglycan glycosyltransferase</fullName>
        <ecNumber evidence="10">2.4.99.28</ecNumber>
    </recommendedName>
</protein>
<name>A0A948X1X3_9GAMM</name>
<dbReference type="Gene3D" id="1.10.3810.10">
    <property type="entry name" value="Biosynthetic peptidoglycan transglycosylase-like"/>
    <property type="match status" value="1"/>
</dbReference>
<dbReference type="Pfam" id="PF06832">
    <property type="entry name" value="BiPBP_C"/>
    <property type="match status" value="1"/>
</dbReference>
<dbReference type="GO" id="GO:0009252">
    <property type="term" value="P:peptidoglycan biosynthetic process"/>
    <property type="evidence" value="ECO:0007669"/>
    <property type="project" value="TreeGrafter"/>
</dbReference>
<dbReference type="InterPro" id="IPR001264">
    <property type="entry name" value="Glyco_trans_51"/>
</dbReference>
<sequence length="969" mass="105198">MAKKHSPTSTKRPTTKAHALRHEAPTNSGTATSASASASANTSDAITVKHSAQDKRTLSIKKCLSAAKATLREHVPAGSGPLAYWRYFWQLRNAFVRRHRRAIIGANIGLFVVAILVLVVGMHVCAPDLRKYYERSHVLYDGQNNIIYAHMAPGDFYRIRTTVDDVDPLYLKMLIAAEDERFFHHWGVDPFAMGRAMLSNLQAGNIVSGASTLTMQVCRLLEPKERSILSKAEEALGALYLTYYMGREEVLNMYLTMAPFGGNIEGVTAASYMYFNHGPQKLSPDEAALLVALPRAPEAMRPDLHPEKARYYRHAVLQRAYEQGFIAADVLAAADAQPLPTRRYPLPQSAYHLGQSLFSGKLEPPEMRSIARLALAEAIVTAAGDAVPEEVGQTIARVHQEQDQSGIGVPTELYSTIDPLVQNILNDIARRYQEQYGNDSEESIALLAVDNRDFSVLGYVGSPCVQHSYVDAVQALRSPGSALKPFAYAMAFEDGLLHPNSLLLDISRLYGAYQPRNYDRKFFGEMTAARALQGSINLPALEVMQAVGATQFVSRLNQFPNAVDKTDHSKELKTYQHGRLHLAPQTQPHLGVILGAVDISLYDLTQLYAALAHDGQIAPLHLINGHTAQKAQLAMSTYQRSAHVASVSGLEVTASGEVEEAAATITATTTTEASNDTLARDAVFLQKQTLHTAPLLHADAARATYIVLEGTPVPRGHLPAQPVSYKTGTSYKYRDAVAIGSKGGVTVGIWTGRLDGDARQSKSAYETVAPWLFTALEQIPLRPVTKEPLTDSVLLQPQPPQALTKVEIVSLGQVFKRANSGSEQDASQVGSLGTPPVEVVTDLNYKPLALEFPLDGGRLQVGASGQVMVRFSGGHGPYYVLVNDVLQEQNSFFTPQHNGFYTVTVIDSTGDSVSHQVLVQGMSDSTEALSADDIQSNLERSGDAAAASDSESSRHSTVVAPAIPAAENQ</sequence>
<keyword evidence="13" id="KW-0812">Transmembrane</keyword>
<keyword evidence="9" id="KW-0511">Multifunctional enzyme</keyword>
<dbReference type="SUPFAM" id="SSF53955">
    <property type="entry name" value="Lysozyme-like"/>
    <property type="match status" value="1"/>
</dbReference>
<dbReference type="Proteomes" id="UP000733611">
    <property type="component" value="Unassembled WGS sequence"/>
</dbReference>
<feature type="transmembrane region" description="Helical" evidence="13">
    <location>
        <begin position="102"/>
        <end position="124"/>
    </location>
</feature>
<dbReference type="InterPro" id="IPR012338">
    <property type="entry name" value="Beta-lactam/transpept-like"/>
</dbReference>
<proteinExistence type="inferred from homology"/>